<sequence length="175" mass="19687">MGHQNELGSIELTDGDLTLLPWIRIHEVPKLTDDVLATVTDKHTIRFTHVPHPYKQEHLESFLELPSRDIARWALVLDERYAGSIELRTQQQDAVASIGYSAAPWARGRGLVTRAVRMVTQSAHNAGVEEVQIRVAVDNTPSRSVAERAGFTFDRVEAKAEELRGRFTDVAVYRC</sequence>
<dbReference type="EMBL" id="JADOUE010000001">
    <property type="protein sequence ID" value="MBG6122172.1"/>
    <property type="molecule type" value="Genomic_DNA"/>
</dbReference>
<evidence type="ECO:0000313" key="3">
    <source>
        <dbReference type="Proteomes" id="UP000658613"/>
    </source>
</evidence>
<comment type="caution">
    <text evidence="2">The sequence shown here is derived from an EMBL/GenBank/DDBJ whole genome shotgun (WGS) entry which is preliminary data.</text>
</comment>
<keyword evidence="3" id="KW-1185">Reference proteome</keyword>
<proteinExistence type="predicted"/>
<dbReference type="RefSeq" id="WP_196824612.1">
    <property type="nucleotide sequence ID" value="NZ_CP046980.1"/>
</dbReference>
<reference evidence="2" key="1">
    <citation type="submission" date="2020-11" db="EMBL/GenBank/DDBJ databases">
        <title>Sequencing the genomes of 1000 actinobacteria strains.</title>
        <authorList>
            <person name="Klenk H.-P."/>
        </authorList>
    </citation>
    <scope>NUCLEOTIDE SEQUENCE</scope>
    <source>
        <strain evidence="2">DSM 45632</strain>
    </source>
</reference>
<accession>A0A931GSL2</accession>
<dbReference type="SUPFAM" id="SSF55729">
    <property type="entry name" value="Acyl-CoA N-acyltransferases (Nat)"/>
    <property type="match status" value="1"/>
</dbReference>
<dbReference type="InterPro" id="IPR051908">
    <property type="entry name" value="Ribosomal_N-acetyltransferase"/>
</dbReference>
<protein>
    <submittedName>
        <fullName evidence="2">RimJ/RimL family protein N-acetyltransferase</fullName>
    </submittedName>
</protein>
<name>A0A931GSL2_9CORY</name>
<dbReference type="PROSITE" id="PS51186">
    <property type="entry name" value="GNAT"/>
    <property type="match status" value="1"/>
</dbReference>
<gene>
    <name evidence="2" type="ORF">IW254_001141</name>
</gene>
<dbReference type="Pfam" id="PF13302">
    <property type="entry name" value="Acetyltransf_3"/>
    <property type="match status" value="1"/>
</dbReference>
<dbReference type="InterPro" id="IPR016181">
    <property type="entry name" value="Acyl_CoA_acyltransferase"/>
</dbReference>
<dbReference type="PANTHER" id="PTHR43441:SF10">
    <property type="entry name" value="ACETYLTRANSFERASE"/>
    <property type="match status" value="1"/>
</dbReference>
<dbReference type="GO" id="GO:0008999">
    <property type="term" value="F:protein-N-terminal-alanine acetyltransferase activity"/>
    <property type="evidence" value="ECO:0007669"/>
    <property type="project" value="TreeGrafter"/>
</dbReference>
<dbReference type="AlphaFoldDB" id="A0A931GSL2"/>
<dbReference type="Proteomes" id="UP000658613">
    <property type="component" value="Unassembled WGS sequence"/>
</dbReference>
<dbReference type="GO" id="GO:1990189">
    <property type="term" value="F:protein N-terminal-serine acetyltransferase activity"/>
    <property type="evidence" value="ECO:0007669"/>
    <property type="project" value="TreeGrafter"/>
</dbReference>
<dbReference type="PANTHER" id="PTHR43441">
    <property type="entry name" value="RIBOSOMAL-PROTEIN-SERINE ACETYLTRANSFERASE"/>
    <property type="match status" value="1"/>
</dbReference>
<dbReference type="Gene3D" id="3.40.630.30">
    <property type="match status" value="1"/>
</dbReference>
<feature type="domain" description="N-acetyltransferase" evidence="1">
    <location>
        <begin position="23"/>
        <end position="170"/>
    </location>
</feature>
<evidence type="ECO:0000313" key="2">
    <source>
        <dbReference type="EMBL" id="MBG6122172.1"/>
    </source>
</evidence>
<organism evidence="2 3">
    <name type="scientific">Corynebacterium aquatimens</name>
    <dbReference type="NCBI Taxonomy" id="1190508"/>
    <lineage>
        <taxon>Bacteria</taxon>
        <taxon>Bacillati</taxon>
        <taxon>Actinomycetota</taxon>
        <taxon>Actinomycetes</taxon>
        <taxon>Mycobacteriales</taxon>
        <taxon>Corynebacteriaceae</taxon>
        <taxon>Corynebacterium</taxon>
    </lineage>
</organism>
<dbReference type="InterPro" id="IPR000182">
    <property type="entry name" value="GNAT_dom"/>
</dbReference>
<evidence type="ECO:0000259" key="1">
    <source>
        <dbReference type="PROSITE" id="PS51186"/>
    </source>
</evidence>
<dbReference type="GO" id="GO:0005737">
    <property type="term" value="C:cytoplasm"/>
    <property type="evidence" value="ECO:0007669"/>
    <property type="project" value="TreeGrafter"/>
</dbReference>